<gene>
    <name evidence="1" type="ORF">B4098_3377</name>
</gene>
<dbReference type="PATRIC" id="fig|1398.26.peg.1807"/>
<reference evidence="1 2" key="1">
    <citation type="submission" date="2016-01" db="EMBL/GenBank/DDBJ databases">
        <title>Genome Sequences of Twelve Sporeforming Bacillus Species Isolated from Foods.</title>
        <authorList>
            <person name="Berendsen E.M."/>
            <person name="Wells-Bennik M.H."/>
            <person name="Krawcyk A.O."/>
            <person name="De Jong A."/>
            <person name="Holsappel S."/>
            <person name="Eijlander R.T."/>
            <person name="Kuipers O.P."/>
        </authorList>
    </citation>
    <scope>NUCLEOTIDE SEQUENCE [LARGE SCALE GENOMIC DNA]</scope>
    <source>
        <strain evidence="1 2">B4098</strain>
    </source>
</reference>
<proteinExistence type="predicted"/>
<organism evidence="1 2">
    <name type="scientific">Heyndrickxia coagulans</name>
    <name type="common">Weizmannia coagulans</name>
    <dbReference type="NCBI Taxonomy" id="1398"/>
    <lineage>
        <taxon>Bacteria</taxon>
        <taxon>Bacillati</taxon>
        <taxon>Bacillota</taxon>
        <taxon>Bacilli</taxon>
        <taxon>Bacillales</taxon>
        <taxon>Bacillaceae</taxon>
        <taxon>Heyndrickxia</taxon>
    </lineage>
</organism>
<evidence type="ECO:0000313" key="2">
    <source>
        <dbReference type="Proteomes" id="UP000075288"/>
    </source>
</evidence>
<dbReference type="Proteomes" id="UP000075288">
    <property type="component" value="Unassembled WGS sequence"/>
</dbReference>
<comment type="caution">
    <text evidence="1">The sequence shown here is derived from an EMBL/GenBank/DDBJ whole genome shotgun (WGS) entry which is preliminary data.</text>
</comment>
<protein>
    <submittedName>
        <fullName evidence="1">Uncharacterized protein</fullName>
    </submittedName>
</protein>
<dbReference type="EMBL" id="LQYG01000024">
    <property type="protein sequence ID" value="KYC64684.1"/>
    <property type="molecule type" value="Genomic_DNA"/>
</dbReference>
<name>A0A150K6Y0_HEYCO</name>
<dbReference type="AlphaFoldDB" id="A0A150K6Y0"/>
<sequence>MKELYQKMMEAGYSFHDIDESDYFGVLEMLSSKPRKVMSAEDFFDSI</sequence>
<evidence type="ECO:0000313" key="1">
    <source>
        <dbReference type="EMBL" id="KYC64684.1"/>
    </source>
</evidence>
<accession>A0A150K6Y0</accession>